<evidence type="ECO:0000256" key="4">
    <source>
        <dbReference type="ARBA" id="ARBA00023239"/>
    </source>
</evidence>
<protein>
    <recommendedName>
        <fullName evidence="7 9">Uroporphyrinogen-III synthase</fullName>
        <ecNumber evidence="3 9">4.2.1.75</ecNumber>
    </recommendedName>
</protein>
<comment type="function">
    <text evidence="6 9">Catalyzes cyclization of the linear tetrapyrrole, hydroxymethylbilane, to the macrocyclic uroporphyrinogen III.</text>
</comment>
<dbReference type="Pfam" id="PF02602">
    <property type="entry name" value="HEM4"/>
    <property type="match status" value="1"/>
</dbReference>
<reference evidence="11" key="1">
    <citation type="submission" date="2017-05" db="EMBL/GenBank/DDBJ databases">
        <authorList>
            <consortium name="The Broad Institute Genomics Platform"/>
            <consortium name="The Broad Institute Genomic Center for Infectious Diseases"/>
            <person name="Earl A."/>
            <person name="Manson A."/>
            <person name="Schwartman J."/>
            <person name="Gilmore M."/>
            <person name="Abouelleil A."/>
            <person name="Cao P."/>
            <person name="Chapman S."/>
            <person name="Cusick C."/>
            <person name="Shea T."/>
            <person name="Young S."/>
            <person name="Neafsey D."/>
            <person name="Nusbaum C."/>
            <person name="Birren B."/>
        </authorList>
    </citation>
    <scope>NUCLEOTIDE SEQUENCE</scope>
    <source>
        <strain evidence="11">7F3_DIV0205</strain>
    </source>
</reference>
<dbReference type="InterPro" id="IPR003754">
    <property type="entry name" value="4pyrrol_synth_uPrphyn_synth"/>
</dbReference>
<dbReference type="InterPro" id="IPR036108">
    <property type="entry name" value="4pyrrol_syn_uPrphyn_synt_sf"/>
</dbReference>
<dbReference type="EC" id="4.2.1.75" evidence="3 9"/>
<evidence type="ECO:0000256" key="9">
    <source>
        <dbReference type="RuleBase" id="RU366031"/>
    </source>
</evidence>
<dbReference type="CDD" id="cd06578">
    <property type="entry name" value="HemD"/>
    <property type="match status" value="1"/>
</dbReference>
<evidence type="ECO:0000259" key="10">
    <source>
        <dbReference type="Pfam" id="PF02602"/>
    </source>
</evidence>
<comment type="pathway">
    <text evidence="1 9">Porphyrin-containing compound metabolism; protoporphyrin-IX biosynthesis; coproporphyrinogen-III from 5-aminolevulinate: step 3/4.</text>
</comment>
<keyword evidence="12" id="KW-1185">Reference proteome</keyword>
<evidence type="ECO:0000313" key="12">
    <source>
        <dbReference type="Proteomes" id="UP000194948"/>
    </source>
</evidence>
<dbReference type="GO" id="GO:0006782">
    <property type="term" value="P:protoporphyrinogen IX biosynthetic process"/>
    <property type="evidence" value="ECO:0007669"/>
    <property type="project" value="UniProtKB-UniRule"/>
</dbReference>
<evidence type="ECO:0000256" key="7">
    <source>
        <dbReference type="ARBA" id="ARBA00040167"/>
    </source>
</evidence>
<sequence length="227" mass="26318">MKNILLTRLIEDNQEDRVYFQEKGFKTVEIPLLTLRKRNASSSFEKKLNQCEWVFLTSQHAAEFFFQNQMSDQLQTKKFAVIGAKTAKILLTHHMTVDFQALVPTKQTMFEEWSSRFMTPTTIFYPKSNLADDLGEAELMAKGHCLHTSILYDNVFSENSQRRLKKCLVEEEVSAVYLASPSLWQRFLSVFMETGLTKMPKLYCLGSTTQQAIARDGYEVCMKEKYC</sequence>
<dbReference type="AlphaFoldDB" id="A0AAQ3WAV0"/>
<dbReference type="PANTHER" id="PTHR38042">
    <property type="entry name" value="UROPORPHYRINOGEN-III SYNTHASE, CHLOROPLASTIC"/>
    <property type="match status" value="1"/>
</dbReference>
<evidence type="ECO:0000256" key="6">
    <source>
        <dbReference type="ARBA" id="ARBA00037589"/>
    </source>
</evidence>
<dbReference type="SUPFAM" id="SSF69618">
    <property type="entry name" value="HemD-like"/>
    <property type="match status" value="1"/>
</dbReference>
<proteinExistence type="inferred from homology"/>
<evidence type="ECO:0000256" key="1">
    <source>
        <dbReference type="ARBA" id="ARBA00004772"/>
    </source>
</evidence>
<keyword evidence="5 9" id="KW-0627">Porphyrin biosynthesis</keyword>
<evidence type="ECO:0000313" key="11">
    <source>
        <dbReference type="EMBL" id="WYK01920.1"/>
    </source>
</evidence>
<dbReference type="GO" id="GO:0004852">
    <property type="term" value="F:uroporphyrinogen-III synthase activity"/>
    <property type="evidence" value="ECO:0007669"/>
    <property type="project" value="UniProtKB-UniRule"/>
</dbReference>
<comment type="catalytic activity">
    <reaction evidence="8 9">
        <text>hydroxymethylbilane = uroporphyrinogen III + H2O</text>
        <dbReference type="Rhea" id="RHEA:18965"/>
        <dbReference type="ChEBI" id="CHEBI:15377"/>
        <dbReference type="ChEBI" id="CHEBI:57308"/>
        <dbReference type="ChEBI" id="CHEBI:57845"/>
        <dbReference type="EC" id="4.2.1.75"/>
    </reaction>
</comment>
<dbReference type="EMBL" id="CP147244">
    <property type="protein sequence ID" value="WYK01920.1"/>
    <property type="molecule type" value="Genomic_DNA"/>
</dbReference>
<dbReference type="PANTHER" id="PTHR38042:SF1">
    <property type="entry name" value="UROPORPHYRINOGEN-III SYNTHASE, CHLOROPLASTIC"/>
    <property type="match status" value="1"/>
</dbReference>
<dbReference type="Proteomes" id="UP000194948">
    <property type="component" value="Chromosome"/>
</dbReference>
<dbReference type="Gene3D" id="3.40.50.10090">
    <property type="match status" value="2"/>
</dbReference>
<reference evidence="11" key="2">
    <citation type="submission" date="2024-03" db="EMBL/GenBank/DDBJ databases">
        <title>The Genome Sequence of Enterococcus sp. DIV0205d.</title>
        <authorList>
            <consortium name="The Broad Institute Genomics Platform"/>
            <consortium name="The Broad Institute Microbial Omics Core"/>
            <consortium name="The Broad Institute Genomic Center for Infectious Diseases"/>
            <person name="Earl A."/>
            <person name="Manson A."/>
            <person name="Gilmore M."/>
            <person name="Schwartman J."/>
            <person name="Shea T."/>
            <person name="Abouelleil A."/>
            <person name="Cao P."/>
            <person name="Chapman S."/>
            <person name="Cusick C."/>
            <person name="Young S."/>
            <person name="Neafsey D."/>
            <person name="Nusbaum C."/>
            <person name="Birren B."/>
        </authorList>
    </citation>
    <scope>NUCLEOTIDE SEQUENCE</scope>
    <source>
        <strain evidence="11">7F3_DIV0205</strain>
    </source>
</reference>
<gene>
    <name evidence="11" type="ORF">A5821_003057</name>
</gene>
<evidence type="ECO:0000256" key="5">
    <source>
        <dbReference type="ARBA" id="ARBA00023244"/>
    </source>
</evidence>
<evidence type="ECO:0000256" key="2">
    <source>
        <dbReference type="ARBA" id="ARBA00008133"/>
    </source>
</evidence>
<dbReference type="GO" id="GO:0006780">
    <property type="term" value="P:uroporphyrinogen III biosynthetic process"/>
    <property type="evidence" value="ECO:0007669"/>
    <property type="project" value="UniProtKB-UniRule"/>
</dbReference>
<dbReference type="RefSeq" id="WP_086315567.1">
    <property type="nucleotide sequence ID" value="NZ_CP147244.1"/>
</dbReference>
<evidence type="ECO:0000256" key="3">
    <source>
        <dbReference type="ARBA" id="ARBA00013109"/>
    </source>
</evidence>
<dbReference type="InterPro" id="IPR039793">
    <property type="entry name" value="UROS/Hem4"/>
</dbReference>
<keyword evidence="4 9" id="KW-0456">Lyase</keyword>
<accession>A0AAQ3WAV0</accession>
<organism evidence="11 12">
    <name type="scientific">Candidatus Enterococcus palustris</name>
    <dbReference type="NCBI Taxonomy" id="1834189"/>
    <lineage>
        <taxon>Bacteria</taxon>
        <taxon>Bacillati</taxon>
        <taxon>Bacillota</taxon>
        <taxon>Bacilli</taxon>
        <taxon>Lactobacillales</taxon>
        <taxon>Enterococcaceae</taxon>
        <taxon>Enterococcus</taxon>
    </lineage>
</organism>
<name>A0AAQ3WAV0_9ENTE</name>
<evidence type="ECO:0000256" key="8">
    <source>
        <dbReference type="ARBA" id="ARBA00048617"/>
    </source>
</evidence>
<comment type="similarity">
    <text evidence="2 9">Belongs to the uroporphyrinogen-III synthase family.</text>
</comment>
<feature type="domain" description="Tetrapyrrole biosynthesis uroporphyrinogen III synthase" evidence="10">
    <location>
        <begin position="19"/>
        <end position="225"/>
    </location>
</feature>